<protein>
    <recommendedName>
        <fullName evidence="4">MobA/MobL protein domain-containing protein</fullName>
    </recommendedName>
</protein>
<evidence type="ECO:0000256" key="3">
    <source>
        <dbReference type="SAM" id="Coils"/>
    </source>
</evidence>
<evidence type="ECO:0000259" key="4">
    <source>
        <dbReference type="Pfam" id="PF03389"/>
    </source>
</evidence>
<gene>
    <name evidence="5" type="ORF">CBG56_05580</name>
</gene>
<dbReference type="RefSeq" id="WP_098997341.1">
    <property type="nucleotide sequence ID" value="NZ_CP077153.1"/>
</dbReference>
<dbReference type="AlphaFoldDB" id="A0A2C6BMA3"/>
<evidence type="ECO:0000256" key="2">
    <source>
        <dbReference type="ARBA" id="ARBA00022971"/>
    </source>
</evidence>
<dbReference type="Pfam" id="PF03389">
    <property type="entry name" value="MobA_MobL"/>
    <property type="match status" value="1"/>
</dbReference>
<keyword evidence="3" id="KW-0175">Coiled coil</keyword>
<evidence type="ECO:0000313" key="6">
    <source>
        <dbReference type="Proteomes" id="UP000224507"/>
    </source>
</evidence>
<dbReference type="InterPro" id="IPR005053">
    <property type="entry name" value="MobA_MobL"/>
</dbReference>
<dbReference type="Proteomes" id="UP000224507">
    <property type="component" value="Unassembled WGS sequence"/>
</dbReference>
<dbReference type="EMBL" id="NIRO01000004">
    <property type="protein sequence ID" value="PHI15499.1"/>
    <property type="molecule type" value="Genomic_DNA"/>
</dbReference>
<proteinExistence type="inferred from homology"/>
<organism evidence="5 6">
    <name type="scientific">Fusobacterium nucleatum subsp. polymorphum</name>
    <name type="common">Fusobacterium polymorphum</name>
    <dbReference type="NCBI Taxonomy" id="76857"/>
    <lineage>
        <taxon>Bacteria</taxon>
        <taxon>Fusobacteriati</taxon>
        <taxon>Fusobacteriota</taxon>
        <taxon>Fusobacteriia</taxon>
        <taxon>Fusobacteriales</taxon>
        <taxon>Fusobacteriaceae</taxon>
        <taxon>Fusobacterium</taxon>
    </lineage>
</organism>
<comment type="caution">
    <text evidence="5">The sequence shown here is derived from an EMBL/GenBank/DDBJ whole genome shotgun (WGS) entry which is preliminary data.</text>
</comment>
<keyword evidence="2" id="KW-0184">Conjugation</keyword>
<comment type="similarity">
    <text evidence="1">Belongs to the MobA/MobL family.</text>
</comment>
<dbReference type="Gene3D" id="3.30.930.30">
    <property type="match status" value="1"/>
</dbReference>
<feature type="domain" description="MobA/MobL protein" evidence="4">
    <location>
        <begin position="50"/>
        <end position="230"/>
    </location>
</feature>
<evidence type="ECO:0000256" key="1">
    <source>
        <dbReference type="ARBA" id="ARBA00010873"/>
    </source>
</evidence>
<accession>A0A2C6BMA3</accession>
<sequence>MSNYFCNISNSRSQKETGVLATEHYEYISRTGKYSPEEEKENQAAFAHLEYVQRMNNFSKKVEYEDLVYAENINMPSWAEQNPNSFWIASETYERANGRTYSEFLFSLPHELTDEENKEIVDMFCNKTFGKDFVYSYGIHSKPSSEEGVQNIHVHIMFCERRLDGIDRPAEQFFKRYNSNYPERGGAKKDRYWNNSKMFFHVRKEMEKCINEKLEEKGLEKVSCETLKAQRLVALSAGDILKAEFLDRPPVNCPGSILMKISKYGIESLTENEKEQYSLYLTTKEIRKISLEEYQRKLQEKNSKEFTIPNEKEAKDFINSAKEVILDRAKFALFESRKNFENINEFNNFEKNREVDSEKYLGMDILISEEKNLQLRYNGRLTFENYTQQNLEKVYEKKYQKNFSSLKHDEFNFENKYYYLLEKISTDLSNEKLLLEKNKEQLINNYKVDIHSYDKENNKKILLELLNVAYNDSRKESIETILNKYKEDEEVEKKLSKLSKNTFVSKIFSSKSQETEITKLNIEKEKLKEEIDKLFTSTFYNDSKLQTTFILKKLELLDKEKNTDTYKAKENIFKDFYKKYRDIKEKLSVLEVSIQYTEEKIKEFSPLIQEQKKKLKEINEKTIIEKDFISPDVTSNNYVDTTIKNIREQVKNSKNKEETLEDIIIKNNKMYSELKAIENKILSFEKILKDEKKIEEISIKKDLQPEKIIAGYQKSLEKNKENIFNMAEEFKTERRKIQSSLAAKNIFEKNKIYETILQNLENSRKRLFSELDYLKSRNEKTNIIFNEIKNNSWEIENLKKLFDKNIEKDKLKEDINPGKIKMEKVLDNTDIKISENIVSKGEKENSSEIKTVNSSKKSINNNDKKIRGNYINIIPKKKKRDSLVDEDDLNIKEYGDD</sequence>
<name>A0A2C6BMA3_FUSNP</name>
<reference evidence="5 6" key="1">
    <citation type="submission" date="2017-06" db="EMBL/GenBank/DDBJ databases">
        <title>Draft genome sequence of Fusobacterium nucleatum subsp. polymorphum KCOM 1274 (=ChDC F309).</title>
        <authorList>
            <person name="Kook J.-K."/>
            <person name="Park S.-N."/>
            <person name="Lim Y.K."/>
            <person name="Roh H."/>
        </authorList>
    </citation>
    <scope>NUCLEOTIDE SEQUENCE [LARGE SCALE GENOMIC DNA]</scope>
    <source>
        <strain evidence="6">KCOM 1274 (ChDC F309)</strain>
    </source>
</reference>
<feature type="coiled-coil region" evidence="3">
    <location>
        <begin position="643"/>
        <end position="680"/>
    </location>
</feature>
<evidence type="ECO:0000313" key="5">
    <source>
        <dbReference type="EMBL" id="PHI15499.1"/>
    </source>
</evidence>
<feature type="coiled-coil region" evidence="3">
    <location>
        <begin position="510"/>
        <end position="537"/>
    </location>
</feature>